<name>A0A0E9PZF8_ANGAN</name>
<evidence type="ECO:0000313" key="1">
    <source>
        <dbReference type="EMBL" id="JAH09677.1"/>
    </source>
</evidence>
<dbReference type="AlphaFoldDB" id="A0A0E9PZF8"/>
<reference evidence="1" key="1">
    <citation type="submission" date="2014-11" db="EMBL/GenBank/DDBJ databases">
        <authorList>
            <person name="Amaro Gonzalez C."/>
        </authorList>
    </citation>
    <scope>NUCLEOTIDE SEQUENCE</scope>
</reference>
<dbReference type="EMBL" id="GBXM01098900">
    <property type="protein sequence ID" value="JAH09677.1"/>
    <property type="molecule type" value="Transcribed_RNA"/>
</dbReference>
<sequence>MCRGDSRGSECSWTGTGGRCHSLTPVTTPHSTLLNTPSLRECFHSSGLVLCRSVH</sequence>
<proteinExistence type="predicted"/>
<organism evidence="1">
    <name type="scientific">Anguilla anguilla</name>
    <name type="common">European freshwater eel</name>
    <name type="synonym">Muraena anguilla</name>
    <dbReference type="NCBI Taxonomy" id="7936"/>
    <lineage>
        <taxon>Eukaryota</taxon>
        <taxon>Metazoa</taxon>
        <taxon>Chordata</taxon>
        <taxon>Craniata</taxon>
        <taxon>Vertebrata</taxon>
        <taxon>Euteleostomi</taxon>
        <taxon>Actinopterygii</taxon>
        <taxon>Neopterygii</taxon>
        <taxon>Teleostei</taxon>
        <taxon>Anguilliformes</taxon>
        <taxon>Anguillidae</taxon>
        <taxon>Anguilla</taxon>
    </lineage>
</organism>
<reference evidence="1" key="2">
    <citation type="journal article" date="2015" name="Fish Shellfish Immunol.">
        <title>Early steps in the European eel (Anguilla anguilla)-Vibrio vulnificus interaction in the gills: Role of the RtxA13 toxin.</title>
        <authorList>
            <person name="Callol A."/>
            <person name="Pajuelo D."/>
            <person name="Ebbesson L."/>
            <person name="Teles M."/>
            <person name="MacKenzie S."/>
            <person name="Amaro C."/>
        </authorList>
    </citation>
    <scope>NUCLEOTIDE SEQUENCE</scope>
</reference>
<protein>
    <submittedName>
        <fullName evidence="1">Uncharacterized protein</fullName>
    </submittedName>
</protein>
<accession>A0A0E9PZF8</accession>